<name>A0ABT0UTE3_9ACTN</name>
<dbReference type="Pfam" id="PF18897">
    <property type="entry name" value="Gp3-like"/>
    <property type="match status" value="1"/>
</dbReference>
<accession>A0ABT0UTE3</accession>
<protein>
    <submittedName>
        <fullName evidence="2">Uncharacterized protein</fullName>
    </submittedName>
</protein>
<evidence type="ECO:0000313" key="3">
    <source>
        <dbReference type="Proteomes" id="UP001431429"/>
    </source>
</evidence>
<sequence>MANNVRRIWDTDPDSKPKDRQFTNDIVGRFRSGRLVGKQPEALNAWRVTTGDPVVAETIVELFGGSPEEWDTDKEDNLEVLTDAASVEIIIESSDKIDASMKLFGMSGLAHHCDGVEYLSPDEDKGQPCGCPALLQDRKDRARAGRGPKPSIDLTFTLADAPEQGIFRFNSGSWELVKVLHTLIADVDAFDGPVRATLAIENVSYTTKAGRDVSFNKPVIKVLGSVADSSAGDLPMAA</sequence>
<evidence type="ECO:0000256" key="1">
    <source>
        <dbReference type="SAM" id="MobiDB-lite"/>
    </source>
</evidence>
<dbReference type="EMBL" id="JAMQAW010000032">
    <property type="protein sequence ID" value="MCM2391740.1"/>
    <property type="molecule type" value="Genomic_DNA"/>
</dbReference>
<dbReference type="Proteomes" id="UP001431429">
    <property type="component" value="Unassembled WGS sequence"/>
</dbReference>
<organism evidence="2 3">
    <name type="scientific">Streptomyces albipurpureus</name>
    <dbReference type="NCBI Taxonomy" id="2897419"/>
    <lineage>
        <taxon>Bacteria</taxon>
        <taxon>Bacillati</taxon>
        <taxon>Actinomycetota</taxon>
        <taxon>Actinomycetes</taxon>
        <taxon>Kitasatosporales</taxon>
        <taxon>Streptomycetaceae</taxon>
        <taxon>Streptomyces</taxon>
    </lineage>
</organism>
<feature type="compositionally biased region" description="Basic and acidic residues" evidence="1">
    <location>
        <begin position="7"/>
        <end position="21"/>
    </location>
</feature>
<dbReference type="RefSeq" id="WP_250922066.1">
    <property type="nucleotide sequence ID" value="NZ_JAMQAW010000032.1"/>
</dbReference>
<evidence type="ECO:0000313" key="2">
    <source>
        <dbReference type="EMBL" id="MCM2391740.1"/>
    </source>
</evidence>
<feature type="region of interest" description="Disordered" evidence="1">
    <location>
        <begin position="1"/>
        <end position="21"/>
    </location>
</feature>
<comment type="caution">
    <text evidence="2">The sequence shown here is derived from an EMBL/GenBank/DDBJ whole genome shotgun (WGS) entry which is preliminary data.</text>
</comment>
<gene>
    <name evidence="2" type="ORF">NBG84_26225</name>
</gene>
<dbReference type="InterPro" id="IPR043991">
    <property type="entry name" value="Gp3-like"/>
</dbReference>
<proteinExistence type="predicted"/>
<keyword evidence="3" id="KW-1185">Reference proteome</keyword>
<reference evidence="2" key="1">
    <citation type="submission" date="2022-06" db="EMBL/GenBank/DDBJ databases">
        <title>Genome public.</title>
        <authorList>
            <person name="Sun Q."/>
        </authorList>
    </citation>
    <scope>NUCLEOTIDE SEQUENCE</scope>
    <source>
        <strain evidence="2">CWNU-1</strain>
    </source>
</reference>